<dbReference type="AlphaFoldDB" id="A0A163L661"/>
<sequence length="148" mass="15923">MTPNCGDTENDDISRLAALKAPAAVAFTAIALCGFISWSDPTTPGGVIPVCPTKALFNVNCPGCGSTRMAYSLIHGDFGAAMRFNAFGLVMLLALAFTYVSWTTARTRGRPVVLWHQLRWSPAVILTLVLIWTTVRIAPIPIFAGLRV</sequence>
<evidence type="ECO:0008006" key="4">
    <source>
        <dbReference type="Google" id="ProtNLM"/>
    </source>
</evidence>
<keyword evidence="1" id="KW-1133">Transmembrane helix</keyword>
<keyword evidence="1" id="KW-0812">Transmembrane</keyword>
<organism evidence="2 3">
    <name type="scientific">Didymella rabiei</name>
    <name type="common">Chickpea ascochyta blight fungus</name>
    <name type="synonym">Mycosphaerella rabiei</name>
    <dbReference type="NCBI Taxonomy" id="5454"/>
    <lineage>
        <taxon>Eukaryota</taxon>
        <taxon>Fungi</taxon>
        <taxon>Dikarya</taxon>
        <taxon>Ascomycota</taxon>
        <taxon>Pezizomycotina</taxon>
        <taxon>Dothideomycetes</taxon>
        <taxon>Pleosporomycetidae</taxon>
        <taxon>Pleosporales</taxon>
        <taxon>Pleosporineae</taxon>
        <taxon>Didymellaceae</taxon>
        <taxon>Ascochyta</taxon>
    </lineage>
</organism>
<comment type="caution">
    <text evidence="2">The sequence shown here is derived from an EMBL/GenBank/DDBJ whole genome shotgun (WGS) entry which is preliminary data.</text>
</comment>
<gene>
    <name evidence="2" type="ORF">ST47_g1273</name>
</gene>
<protein>
    <recommendedName>
        <fullName evidence="4">DUF2752 domain-containing protein</fullName>
    </recommendedName>
</protein>
<dbReference type="InterPro" id="IPR021215">
    <property type="entry name" value="DUF2752"/>
</dbReference>
<dbReference type="Proteomes" id="UP000076837">
    <property type="component" value="Unassembled WGS sequence"/>
</dbReference>
<feature type="transmembrane region" description="Helical" evidence="1">
    <location>
        <begin position="84"/>
        <end position="102"/>
    </location>
</feature>
<feature type="transmembrane region" description="Helical" evidence="1">
    <location>
        <begin position="123"/>
        <end position="144"/>
    </location>
</feature>
<feature type="transmembrane region" description="Helical" evidence="1">
    <location>
        <begin position="21"/>
        <end position="39"/>
    </location>
</feature>
<keyword evidence="1" id="KW-0472">Membrane</keyword>
<name>A0A163L661_DIDRA</name>
<keyword evidence="3" id="KW-1185">Reference proteome</keyword>
<evidence type="ECO:0000313" key="3">
    <source>
        <dbReference type="Proteomes" id="UP000076837"/>
    </source>
</evidence>
<accession>A0A163L661</accession>
<evidence type="ECO:0000313" key="2">
    <source>
        <dbReference type="EMBL" id="KZM27527.1"/>
    </source>
</evidence>
<reference evidence="2 3" key="1">
    <citation type="journal article" date="2016" name="Sci. Rep.">
        <title>Draft genome sequencing and secretome analysis of fungal phytopathogen Ascochyta rabiei provides insight into the necrotrophic effector repertoire.</title>
        <authorList>
            <person name="Verma S."/>
            <person name="Gazara R.K."/>
            <person name="Nizam S."/>
            <person name="Parween S."/>
            <person name="Chattopadhyay D."/>
            <person name="Verma P.K."/>
        </authorList>
    </citation>
    <scope>NUCLEOTIDE SEQUENCE [LARGE SCALE GENOMIC DNA]</scope>
    <source>
        <strain evidence="2 3">ArDII</strain>
    </source>
</reference>
<dbReference type="Pfam" id="PF10825">
    <property type="entry name" value="DUF2752"/>
    <property type="match status" value="1"/>
</dbReference>
<evidence type="ECO:0000256" key="1">
    <source>
        <dbReference type="SAM" id="Phobius"/>
    </source>
</evidence>
<proteinExistence type="predicted"/>
<dbReference type="EMBL" id="JYNV01000060">
    <property type="protein sequence ID" value="KZM27527.1"/>
    <property type="molecule type" value="Genomic_DNA"/>
</dbReference>